<accession>I0KEZ3</accession>
<dbReference type="Gene3D" id="2.60.120.10">
    <property type="entry name" value="Jelly Rolls"/>
    <property type="match status" value="1"/>
</dbReference>
<dbReference type="SUPFAM" id="SSF51182">
    <property type="entry name" value="RmlC-like cupins"/>
    <property type="match status" value="1"/>
</dbReference>
<dbReference type="HOGENOM" id="CLU_108780_1_0_10"/>
<dbReference type="STRING" id="1166018.FAES_4697"/>
<evidence type="ECO:0000259" key="1">
    <source>
        <dbReference type="Pfam" id="PF07883"/>
    </source>
</evidence>
<dbReference type="RefSeq" id="WP_015333795.1">
    <property type="nucleotide sequence ID" value="NC_020054.1"/>
</dbReference>
<dbReference type="CDD" id="cd02208">
    <property type="entry name" value="cupin_RmlC-like"/>
    <property type="match status" value="1"/>
</dbReference>
<evidence type="ECO:0000313" key="3">
    <source>
        <dbReference type="Proteomes" id="UP000011058"/>
    </source>
</evidence>
<protein>
    <submittedName>
        <fullName evidence="2">Cupin 2 domain-containing protein</fullName>
    </submittedName>
</protein>
<dbReference type="InterPro" id="IPR013096">
    <property type="entry name" value="Cupin_2"/>
</dbReference>
<organism evidence="2 3">
    <name type="scientific">Fibrella aestuarina BUZ 2</name>
    <dbReference type="NCBI Taxonomy" id="1166018"/>
    <lineage>
        <taxon>Bacteria</taxon>
        <taxon>Pseudomonadati</taxon>
        <taxon>Bacteroidota</taxon>
        <taxon>Cytophagia</taxon>
        <taxon>Cytophagales</taxon>
        <taxon>Spirosomataceae</taxon>
        <taxon>Fibrella</taxon>
    </lineage>
</organism>
<dbReference type="Pfam" id="PF07883">
    <property type="entry name" value="Cupin_2"/>
    <property type="match status" value="1"/>
</dbReference>
<dbReference type="InterPro" id="IPR011051">
    <property type="entry name" value="RmlC_Cupin_sf"/>
</dbReference>
<name>I0KEZ3_9BACT</name>
<dbReference type="Proteomes" id="UP000011058">
    <property type="component" value="Chromosome"/>
</dbReference>
<feature type="domain" description="Cupin type-2" evidence="1">
    <location>
        <begin position="37"/>
        <end position="101"/>
    </location>
</feature>
<dbReference type="eggNOG" id="COG1917">
    <property type="taxonomic scope" value="Bacteria"/>
</dbReference>
<evidence type="ECO:0000313" key="2">
    <source>
        <dbReference type="EMBL" id="CCH02696.1"/>
    </source>
</evidence>
<sequence length="185" mass="20769">MNTTYPYTIENSQGERLTFLGVVREPDGDKLLGENFVAPGSGPPMHVHWLQEECFTVVKGTIGYQIQGQPEQFAGVGETILFKRGEAHRFWNAGTDALQCTAWVKPANTLVFYLSAIFAAQKKSNSLRPELFDAAYLLTRYASEYDMIDMPRFVRRVVIPIIYATGKLLKKYDHFSDAPAPVTAN</sequence>
<dbReference type="EMBL" id="HE796683">
    <property type="protein sequence ID" value="CCH02696.1"/>
    <property type="molecule type" value="Genomic_DNA"/>
</dbReference>
<reference evidence="2 3" key="1">
    <citation type="journal article" date="2012" name="J. Bacteriol.">
        <title>Genome Sequence of Fibrella aestuarina BUZ 2T, a Filamentous Marine Bacterium.</title>
        <authorList>
            <person name="Filippini M."/>
            <person name="Qi W."/>
            <person name="Blom J."/>
            <person name="Goesmann A."/>
            <person name="Smits T.H."/>
            <person name="Bagheri H.C."/>
        </authorList>
    </citation>
    <scope>NUCLEOTIDE SEQUENCE [LARGE SCALE GENOMIC DNA]</scope>
    <source>
        <strain evidence="3">BUZ 2T</strain>
    </source>
</reference>
<proteinExistence type="predicted"/>
<gene>
    <name evidence="2" type="ORF">FAES_4697</name>
</gene>
<dbReference type="InterPro" id="IPR014710">
    <property type="entry name" value="RmlC-like_jellyroll"/>
</dbReference>
<dbReference type="OrthoDB" id="1423961at2"/>
<keyword evidence="3" id="KW-1185">Reference proteome</keyword>
<dbReference type="KEGG" id="fae:FAES_4697"/>
<dbReference type="AlphaFoldDB" id="I0KEZ3"/>